<dbReference type="InterPro" id="IPR045596">
    <property type="entry name" value="DUF6459"/>
</dbReference>
<dbReference type="STRING" id="1348253.LK09_02040"/>
<reference evidence="1 2" key="1">
    <citation type="submission" date="2014-11" db="EMBL/GenBank/DDBJ databases">
        <title>Genome sequence of Microbacterium mangrovi MUSC 115(T).</title>
        <authorList>
            <person name="Lee L.-H."/>
        </authorList>
    </citation>
    <scope>NUCLEOTIDE SEQUENCE [LARGE SCALE GENOMIC DNA]</scope>
    <source>
        <strain evidence="1 2">MUSC 115</strain>
    </source>
</reference>
<dbReference type="AlphaFoldDB" id="A0A0B2A931"/>
<keyword evidence="2" id="KW-1185">Reference proteome</keyword>
<sequence>MWDDDDRRRPVAALPDPEALIRNLARGILEVRAGVREPAQLARFLAQEPYRALVQRATQAAQARRRSGSAPVRPAISILSVRWTAPAADAIEAAVVVRPGDRIRAITMRLEAIGSRWRATDIVVI</sequence>
<evidence type="ECO:0000313" key="2">
    <source>
        <dbReference type="Proteomes" id="UP000031030"/>
    </source>
</evidence>
<comment type="caution">
    <text evidence="1">The sequence shown here is derived from an EMBL/GenBank/DDBJ whole genome shotgun (WGS) entry which is preliminary data.</text>
</comment>
<name>A0A0B2A931_9MICO</name>
<evidence type="ECO:0000313" key="1">
    <source>
        <dbReference type="EMBL" id="KHK99610.1"/>
    </source>
</evidence>
<evidence type="ECO:0008006" key="3">
    <source>
        <dbReference type="Google" id="ProtNLM"/>
    </source>
</evidence>
<protein>
    <recommendedName>
        <fullName evidence="3">3-hydroxyacyl-CoA dehydrogenase</fullName>
    </recommendedName>
</protein>
<gene>
    <name evidence="1" type="ORF">LK09_02040</name>
</gene>
<proteinExistence type="predicted"/>
<dbReference type="Pfam" id="PF20060">
    <property type="entry name" value="DUF6459"/>
    <property type="match status" value="1"/>
</dbReference>
<dbReference type="EMBL" id="JTDK01000002">
    <property type="protein sequence ID" value="KHK99610.1"/>
    <property type="molecule type" value="Genomic_DNA"/>
</dbReference>
<accession>A0A0B2A931</accession>
<dbReference type="Proteomes" id="UP000031030">
    <property type="component" value="Unassembled WGS sequence"/>
</dbReference>
<organism evidence="1 2">
    <name type="scientific">Microbacterium mangrovi</name>
    <dbReference type="NCBI Taxonomy" id="1348253"/>
    <lineage>
        <taxon>Bacteria</taxon>
        <taxon>Bacillati</taxon>
        <taxon>Actinomycetota</taxon>
        <taxon>Actinomycetes</taxon>
        <taxon>Micrococcales</taxon>
        <taxon>Microbacteriaceae</taxon>
        <taxon>Microbacterium</taxon>
    </lineage>
</organism>